<proteinExistence type="inferred from homology"/>
<keyword evidence="5 8" id="KW-0812">Transmembrane</keyword>
<feature type="transmembrane region" description="Helical" evidence="8">
    <location>
        <begin position="102"/>
        <end position="120"/>
    </location>
</feature>
<feature type="transmembrane region" description="Helical" evidence="8">
    <location>
        <begin position="263"/>
        <end position="281"/>
    </location>
</feature>
<feature type="transmembrane region" description="Helical" evidence="8">
    <location>
        <begin position="156"/>
        <end position="176"/>
    </location>
</feature>
<evidence type="ECO:0000256" key="8">
    <source>
        <dbReference type="SAM" id="Phobius"/>
    </source>
</evidence>
<keyword evidence="7 8" id="KW-0472">Membrane</keyword>
<feature type="transmembrane region" description="Helical" evidence="8">
    <location>
        <begin position="202"/>
        <end position="219"/>
    </location>
</feature>
<dbReference type="Proteomes" id="UP000435177">
    <property type="component" value="Unassembled WGS sequence"/>
</dbReference>
<feature type="transmembrane region" description="Helical" evidence="8">
    <location>
        <begin position="311"/>
        <end position="331"/>
    </location>
</feature>
<dbReference type="CDD" id="cd06550">
    <property type="entry name" value="TM_ABC_iron-siderophores_like"/>
    <property type="match status" value="1"/>
</dbReference>
<keyword evidence="6 8" id="KW-1133">Transmembrane helix</keyword>
<feature type="transmembrane region" description="Helical" evidence="8">
    <location>
        <begin position="288"/>
        <end position="305"/>
    </location>
</feature>
<comment type="subcellular location">
    <subcellularLocation>
        <location evidence="1">Cell membrane</location>
        <topology evidence="1">Multi-pass membrane protein</topology>
    </subcellularLocation>
</comment>
<reference evidence="9 10" key="1">
    <citation type="submission" date="2019-11" db="EMBL/GenBank/DDBJ databases">
        <title>Draft genome sequences of five Paenibacillus species of dairy origin.</title>
        <authorList>
            <person name="Olajide A.M."/>
            <person name="Chen S."/>
            <person name="Lapointe G."/>
        </authorList>
    </citation>
    <scope>NUCLEOTIDE SEQUENCE [LARGE SCALE GENOMIC DNA]</scope>
    <source>
        <strain evidence="9 10">3CS1</strain>
    </source>
</reference>
<feature type="transmembrane region" description="Helical" evidence="8">
    <location>
        <begin position="72"/>
        <end position="90"/>
    </location>
</feature>
<dbReference type="Pfam" id="PF01032">
    <property type="entry name" value="FecCD"/>
    <property type="match status" value="1"/>
</dbReference>
<evidence type="ECO:0000313" key="10">
    <source>
        <dbReference type="Proteomes" id="UP000435177"/>
    </source>
</evidence>
<organism evidence="9 10">
    <name type="scientific">Paenibacillus campinasensis</name>
    <dbReference type="NCBI Taxonomy" id="66347"/>
    <lineage>
        <taxon>Bacteria</taxon>
        <taxon>Bacillati</taxon>
        <taxon>Bacillota</taxon>
        <taxon>Bacilli</taxon>
        <taxon>Bacillales</taxon>
        <taxon>Paenibacillaceae</taxon>
        <taxon>Paenibacillus</taxon>
    </lineage>
</organism>
<dbReference type="PANTHER" id="PTHR30472:SF24">
    <property type="entry name" value="FERRIC ENTEROBACTIN TRANSPORT SYSTEM PERMEASE PROTEIN FEPG"/>
    <property type="match status" value="1"/>
</dbReference>
<dbReference type="InterPro" id="IPR037294">
    <property type="entry name" value="ABC_BtuC-like"/>
</dbReference>
<dbReference type="SUPFAM" id="SSF81345">
    <property type="entry name" value="ABC transporter involved in vitamin B12 uptake, BtuC"/>
    <property type="match status" value="1"/>
</dbReference>
<keyword evidence="10" id="KW-1185">Reference proteome</keyword>
<evidence type="ECO:0000256" key="2">
    <source>
        <dbReference type="ARBA" id="ARBA00007935"/>
    </source>
</evidence>
<comment type="similarity">
    <text evidence="2">Belongs to the binding-protein-dependent transport system permease family. FecCD subfamily.</text>
</comment>
<feature type="transmembrane region" description="Helical" evidence="8">
    <location>
        <begin position="126"/>
        <end position="144"/>
    </location>
</feature>
<evidence type="ECO:0000313" key="9">
    <source>
        <dbReference type="EMBL" id="MUG69011.1"/>
    </source>
</evidence>
<evidence type="ECO:0000256" key="6">
    <source>
        <dbReference type="ARBA" id="ARBA00022989"/>
    </source>
</evidence>
<name>A0ABW9T9G4_9BACL</name>
<gene>
    <name evidence="9" type="ORF">GNP94_23950</name>
</gene>
<dbReference type="PANTHER" id="PTHR30472">
    <property type="entry name" value="FERRIC ENTEROBACTIN TRANSPORT SYSTEM PERMEASE PROTEIN"/>
    <property type="match status" value="1"/>
</dbReference>
<evidence type="ECO:0000256" key="7">
    <source>
        <dbReference type="ARBA" id="ARBA00023136"/>
    </source>
</evidence>
<dbReference type="Gene3D" id="1.10.3470.10">
    <property type="entry name" value="ABC transporter involved in vitamin B12 uptake, BtuC"/>
    <property type="match status" value="1"/>
</dbReference>
<sequence length="342" mass="35824">MNTKTFLSGYHQRQRRYYWVSGLLIILLGGLSVANLALGSTVYSLDTIFEVLSGKSVEGASFTLLNLRLPRVVVGLLTGIALGAAGNTFQSLLRNPLASPDIIGITAGSSSAAVFCLLVLNISGGIVSAIALLFGLAVAALIYLLSRGKGFSKGRLILIGIGIQSMLYAVIDYILLKSAPNDLPAAMRWLKGSLNGAQMDRVPLLLVAVVIGVVFILILSRRLQVMQLGDAVAFTLGVNVKVSYILFISLAVCLISFATSVSGPIASVALLSGPIASALVGRSHANTMLAALVGATLVLLADFIGQHAFAIRYPVGVITGLLGAPYLLLLLSKVYRKGGRIS</sequence>
<evidence type="ECO:0000256" key="5">
    <source>
        <dbReference type="ARBA" id="ARBA00022692"/>
    </source>
</evidence>
<feature type="transmembrane region" description="Helical" evidence="8">
    <location>
        <begin position="17"/>
        <end position="38"/>
    </location>
</feature>
<evidence type="ECO:0000256" key="3">
    <source>
        <dbReference type="ARBA" id="ARBA00022448"/>
    </source>
</evidence>
<keyword evidence="4" id="KW-1003">Cell membrane</keyword>
<comment type="caution">
    <text evidence="9">The sequence shown here is derived from an EMBL/GenBank/DDBJ whole genome shotgun (WGS) entry which is preliminary data.</text>
</comment>
<protein>
    <submittedName>
        <fullName evidence="9">Iron chelate uptake ABC transporter family permease subunit</fullName>
    </submittedName>
</protein>
<dbReference type="InterPro" id="IPR000522">
    <property type="entry name" value="ABC_transptr_permease_BtuC"/>
</dbReference>
<keyword evidence="3" id="KW-0813">Transport</keyword>
<dbReference type="EMBL" id="WOAA01000050">
    <property type="protein sequence ID" value="MUG69011.1"/>
    <property type="molecule type" value="Genomic_DNA"/>
</dbReference>
<feature type="transmembrane region" description="Helical" evidence="8">
    <location>
        <begin position="231"/>
        <end position="257"/>
    </location>
</feature>
<accession>A0ABW9T9G4</accession>
<dbReference type="RefSeq" id="WP_155619182.1">
    <property type="nucleotide sequence ID" value="NZ_WOAA01000050.1"/>
</dbReference>
<evidence type="ECO:0000256" key="1">
    <source>
        <dbReference type="ARBA" id="ARBA00004651"/>
    </source>
</evidence>
<evidence type="ECO:0000256" key="4">
    <source>
        <dbReference type="ARBA" id="ARBA00022475"/>
    </source>
</evidence>